<name>A0AB34IHT9_PRYPA</name>
<gene>
    <name evidence="1" type="ORF">AB1Y20_011579</name>
</gene>
<dbReference type="AlphaFoldDB" id="A0AB34IHT9"/>
<keyword evidence="2" id="KW-1185">Reference proteome</keyword>
<protein>
    <submittedName>
        <fullName evidence="1">Uncharacterized protein</fullName>
    </submittedName>
</protein>
<proteinExistence type="predicted"/>
<comment type="caution">
    <text evidence="1">The sequence shown here is derived from an EMBL/GenBank/DDBJ whole genome shotgun (WGS) entry which is preliminary data.</text>
</comment>
<accession>A0AB34IHT9</accession>
<dbReference type="Proteomes" id="UP001515480">
    <property type="component" value="Unassembled WGS sequence"/>
</dbReference>
<dbReference type="EMBL" id="JBGBPQ010000025">
    <property type="protein sequence ID" value="KAL1499373.1"/>
    <property type="molecule type" value="Genomic_DNA"/>
</dbReference>
<evidence type="ECO:0000313" key="1">
    <source>
        <dbReference type="EMBL" id="KAL1499373.1"/>
    </source>
</evidence>
<reference evidence="1 2" key="1">
    <citation type="journal article" date="2024" name="Science">
        <title>Giant polyketide synthase enzymes in the biosynthesis of giant marine polyether toxins.</title>
        <authorList>
            <person name="Fallon T.R."/>
            <person name="Shende V.V."/>
            <person name="Wierzbicki I.H."/>
            <person name="Pendleton A.L."/>
            <person name="Watervoot N.F."/>
            <person name="Auber R.P."/>
            <person name="Gonzalez D.J."/>
            <person name="Wisecaver J.H."/>
            <person name="Moore B.S."/>
        </authorList>
    </citation>
    <scope>NUCLEOTIDE SEQUENCE [LARGE SCALE GENOMIC DNA]</scope>
    <source>
        <strain evidence="1 2">12B1</strain>
    </source>
</reference>
<organism evidence="1 2">
    <name type="scientific">Prymnesium parvum</name>
    <name type="common">Toxic golden alga</name>
    <dbReference type="NCBI Taxonomy" id="97485"/>
    <lineage>
        <taxon>Eukaryota</taxon>
        <taxon>Haptista</taxon>
        <taxon>Haptophyta</taxon>
        <taxon>Prymnesiophyceae</taxon>
        <taxon>Prymnesiales</taxon>
        <taxon>Prymnesiaceae</taxon>
        <taxon>Prymnesium</taxon>
    </lineage>
</organism>
<evidence type="ECO:0000313" key="2">
    <source>
        <dbReference type="Proteomes" id="UP001515480"/>
    </source>
</evidence>
<sequence length="85" mass="9507">MASCAMSIRRLRKGLESVLPRSYIALYDVFHKKRMVSSRKTIVKKCQPFSLGKLVGLPTRSQLGFLTCAVPHVCPATSIEPQNCR</sequence>